<dbReference type="OrthoDB" id="5097462at2759"/>
<dbReference type="Proteomes" id="UP000236664">
    <property type="component" value="Unassembled WGS sequence"/>
</dbReference>
<dbReference type="AlphaFoldDB" id="A0A2K0USC6"/>
<dbReference type="EMBL" id="MTQA01000354">
    <property type="protein sequence ID" value="PNP60688.1"/>
    <property type="molecule type" value="Genomic_DNA"/>
</dbReference>
<protein>
    <recommendedName>
        <fullName evidence="3">F-box domain-containing protein</fullName>
    </recommendedName>
</protein>
<gene>
    <name evidence="1" type="ORF">FNYG_14602</name>
</gene>
<reference evidence="1 2" key="1">
    <citation type="submission" date="2017-06" db="EMBL/GenBank/DDBJ databases">
        <title>Genome of Fusarium nygamai isolate CS10214.</title>
        <authorList>
            <person name="Gardiner D.M."/>
            <person name="Obanor F."/>
            <person name="Kazan K."/>
        </authorList>
    </citation>
    <scope>NUCLEOTIDE SEQUENCE [LARGE SCALE GENOMIC DNA]</scope>
    <source>
        <strain evidence="1 2">CS10214</strain>
    </source>
</reference>
<organism evidence="1 2">
    <name type="scientific">Gibberella nygamai</name>
    <name type="common">Bean root rot disease fungus</name>
    <name type="synonym">Fusarium nygamai</name>
    <dbReference type="NCBI Taxonomy" id="42673"/>
    <lineage>
        <taxon>Eukaryota</taxon>
        <taxon>Fungi</taxon>
        <taxon>Dikarya</taxon>
        <taxon>Ascomycota</taxon>
        <taxon>Pezizomycotina</taxon>
        <taxon>Sordariomycetes</taxon>
        <taxon>Hypocreomycetidae</taxon>
        <taxon>Hypocreales</taxon>
        <taxon>Nectriaceae</taxon>
        <taxon>Fusarium</taxon>
        <taxon>Fusarium fujikuroi species complex</taxon>
    </lineage>
</organism>
<evidence type="ECO:0008006" key="3">
    <source>
        <dbReference type="Google" id="ProtNLM"/>
    </source>
</evidence>
<name>A0A2K0USC6_GIBNY</name>
<accession>A0A2K0USC6</accession>
<keyword evidence="2" id="KW-1185">Reference proteome</keyword>
<comment type="caution">
    <text evidence="1">The sequence shown here is derived from an EMBL/GenBank/DDBJ whole genome shotgun (WGS) entry which is preliminary data.</text>
</comment>
<sequence>MAGSSTTPALATMPTEIVCMIGAHLSIYVIKAWTLVSKRFRNIFLSQICKHIKFSGNMEQLENNILSYFRTATASFRNVVHHNIRCVTFDVQPFNNPWSLRAWARVVRHSPIRLSQIGQFMISNPNIHRVAFNTDFGERMKEIRLFVKLVEAGPRWPNVKNLSIQSPEMHGGLTRAVVRKLEQGALRTLSTYSNFFFTTAGTMPGPWFANVTSLSLRRQARKDWLWVSPFSDSVIAGLDADLLTQIHTSFPKLESLVLYDGILDDRSGNGPLANSTIVVLVIMDAVSTLKKMQSLRRFAFDFDKSRLDPNAISVLEQAPSAFNKMIRDKFEDDAVAECILLSLLASHVSTLEEICMTSQYPDFYRVTRRDGELDIGRDSFDDPSQKYLFSSALMG</sequence>
<proteinExistence type="predicted"/>
<evidence type="ECO:0000313" key="2">
    <source>
        <dbReference type="Proteomes" id="UP000236664"/>
    </source>
</evidence>
<evidence type="ECO:0000313" key="1">
    <source>
        <dbReference type="EMBL" id="PNP60688.1"/>
    </source>
</evidence>